<dbReference type="EMBL" id="BJMM01000049">
    <property type="protein sequence ID" value="GEB53355.1"/>
    <property type="molecule type" value="Genomic_DNA"/>
</dbReference>
<gene>
    <name evidence="2" type="ORF">SCA03_59060</name>
</gene>
<feature type="domain" description="DUF4132" evidence="1">
    <location>
        <begin position="42"/>
        <end position="215"/>
    </location>
</feature>
<comment type="caution">
    <text evidence="2">The sequence shown here is derived from an EMBL/GenBank/DDBJ whole genome shotgun (WGS) entry which is preliminary data.</text>
</comment>
<protein>
    <recommendedName>
        <fullName evidence="1">DUF4132 domain-containing protein</fullName>
    </recommendedName>
</protein>
<dbReference type="OrthoDB" id="4518949at2"/>
<dbReference type="InterPro" id="IPR025406">
    <property type="entry name" value="DUF4132"/>
</dbReference>
<dbReference type="RefSeq" id="WP_030888811.1">
    <property type="nucleotide sequence ID" value="NZ_BJMM01000049.1"/>
</dbReference>
<organism evidence="2 3">
    <name type="scientific">Streptomyces cacaoi</name>
    <dbReference type="NCBI Taxonomy" id="1898"/>
    <lineage>
        <taxon>Bacteria</taxon>
        <taxon>Bacillati</taxon>
        <taxon>Actinomycetota</taxon>
        <taxon>Actinomycetes</taxon>
        <taxon>Kitasatosporales</taxon>
        <taxon>Streptomycetaceae</taxon>
        <taxon>Streptomyces</taxon>
    </lineage>
</organism>
<evidence type="ECO:0000313" key="3">
    <source>
        <dbReference type="Proteomes" id="UP000319210"/>
    </source>
</evidence>
<proteinExistence type="predicted"/>
<dbReference type="Proteomes" id="UP000319210">
    <property type="component" value="Unassembled WGS sequence"/>
</dbReference>
<evidence type="ECO:0000313" key="2">
    <source>
        <dbReference type="EMBL" id="GEB53355.1"/>
    </source>
</evidence>
<dbReference type="AlphaFoldDB" id="A0A4Y3R6L6"/>
<accession>A0A4Y3R6L6</accession>
<evidence type="ECO:0000259" key="1">
    <source>
        <dbReference type="Pfam" id="PF13569"/>
    </source>
</evidence>
<keyword evidence="3" id="KW-1185">Reference proteome</keyword>
<dbReference type="Pfam" id="PF13569">
    <property type="entry name" value="DUF4132"/>
    <property type="match status" value="1"/>
</dbReference>
<reference evidence="2 3" key="1">
    <citation type="submission" date="2019-06" db="EMBL/GenBank/DDBJ databases">
        <title>Whole genome shotgun sequence of Streptomyces cacaoi subsp. cacaoi NBRC 12748.</title>
        <authorList>
            <person name="Hosoyama A."/>
            <person name="Uohara A."/>
            <person name="Ohji S."/>
            <person name="Ichikawa N."/>
        </authorList>
    </citation>
    <scope>NUCLEOTIDE SEQUENCE [LARGE SCALE GENOMIC DNA]</scope>
    <source>
        <strain evidence="2 3">NBRC 12748</strain>
    </source>
</reference>
<sequence length="299" mass="31767">MGWLTAGDGYEIALVAGRVVARTAADPAGAGAPGEGPAGVSEELPEALRDRPEVIELQRLAQWLEWHADECAERVRTWMVSSLPVPTALLGRVWPDEAWQAALRNLVVVSEGEGERGILRDVEEEGVLRVVDGGGRSLRIEAAAVTIPHPVLLPDLAELRDRAAELGAVQGVEQLHRAVWHRPADAEEAARAVHAFAGAEYRSWFALSGRATALGYKVAGRAATDRIREAGRVLTASVGIGDPYTEERAWTGALGWSEGRGRALAPAEVGPVAWSEGMRMAAALYAGGTPPSDGDADVR</sequence>
<name>A0A4Y3R6L6_STRCI</name>